<organism evidence="1 2">
    <name type="scientific">Actinoplanes regularis</name>
    <dbReference type="NCBI Taxonomy" id="52697"/>
    <lineage>
        <taxon>Bacteria</taxon>
        <taxon>Bacillati</taxon>
        <taxon>Actinomycetota</taxon>
        <taxon>Actinomycetes</taxon>
        <taxon>Micromonosporales</taxon>
        <taxon>Micromonosporaceae</taxon>
        <taxon>Actinoplanes</taxon>
    </lineage>
</organism>
<gene>
    <name evidence="1" type="ORF">SAMN06264365_105198</name>
</gene>
<protein>
    <submittedName>
        <fullName evidence="1">Uncharacterized protein</fullName>
    </submittedName>
</protein>
<dbReference type="OrthoDB" id="3383162at2"/>
<reference evidence="1 2" key="1">
    <citation type="submission" date="2017-06" db="EMBL/GenBank/DDBJ databases">
        <authorList>
            <person name="Kim H.J."/>
            <person name="Triplett B.A."/>
        </authorList>
    </citation>
    <scope>NUCLEOTIDE SEQUENCE [LARGE SCALE GENOMIC DNA]</scope>
    <source>
        <strain evidence="1 2">DSM 43151</strain>
    </source>
</reference>
<dbReference type="AlphaFoldDB" id="A0A238YVZ7"/>
<dbReference type="Proteomes" id="UP000198415">
    <property type="component" value="Unassembled WGS sequence"/>
</dbReference>
<evidence type="ECO:0000313" key="2">
    <source>
        <dbReference type="Proteomes" id="UP000198415"/>
    </source>
</evidence>
<dbReference type="RefSeq" id="WP_089293895.1">
    <property type="nucleotide sequence ID" value="NZ_BOMU01000035.1"/>
</dbReference>
<sequence>MSEQRQGVILYGYGVDAVAEALQDLDPRYVLVDHVLRESGKVPVLRRRHAAEADAVRDAAPDVSWRVVDLHRPGVDAEHARDPLLWLNTSQVDPGLAARTIDQSDLLTWYAIFNPIRVDTVDGGPAADDYSNLRFTVPDGHRMVAHAVREGGTAPECSRDAEQVLPSQDLWALAPLRNAELCQACTHRHGQARKTTAAGCGDDLD</sequence>
<dbReference type="EMBL" id="FZNR01000005">
    <property type="protein sequence ID" value="SNR74804.1"/>
    <property type="molecule type" value="Genomic_DNA"/>
</dbReference>
<evidence type="ECO:0000313" key="1">
    <source>
        <dbReference type="EMBL" id="SNR74804.1"/>
    </source>
</evidence>
<proteinExistence type="predicted"/>
<name>A0A238YVZ7_9ACTN</name>
<accession>A0A238YVZ7</accession>
<keyword evidence="2" id="KW-1185">Reference proteome</keyword>